<dbReference type="GO" id="GO:0016787">
    <property type="term" value="F:hydrolase activity"/>
    <property type="evidence" value="ECO:0007669"/>
    <property type="project" value="UniProtKB-KW"/>
</dbReference>
<keyword evidence="11" id="KW-1185">Reference proteome</keyword>
<name>B0E1A4_LACBS</name>
<evidence type="ECO:0000256" key="3">
    <source>
        <dbReference type="ARBA" id="ARBA00022801"/>
    </source>
</evidence>
<evidence type="ECO:0000313" key="11">
    <source>
        <dbReference type="Proteomes" id="UP000001194"/>
    </source>
</evidence>
<dbReference type="AlphaFoldDB" id="B0E1A4"/>
<dbReference type="KEGG" id="lbc:LACBIDRAFT_316616"/>
<accession>B0E1A4</accession>
<feature type="compositionally biased region" description="Polar residues" evidence="7">
    <location>
        <begin position="303"/>
        <end position="314"/>
    </location>
</feature>
<dbReference type="EMBL" id="DS547165">
    <property type="protein sequence ID" value="EDQ99426.1"/>
    <property type="molecule type" value="Genomic_DNA"/>
</dbReference>
<dbReference type="SUPFAM" id="SSF52540">
    <property type="entry name" value="P-loop containing nucleoside triphosphate hydrolases"/>
    <property type="match status" value="1"/>
</dbReference>
<feature type="region of interest" description="Disordered" evidence="7">
    <location>
        <begin position="30"/>
        <end position="322"/>
    </location>
</feature>
<sequence>MSGLLWQPLRTTSEICRKGQPCLWLHTSNILSKDQPKRSASRRKLASDLKPSSGNGRLEVAAKQYTHQDTKPSSRNSRSSDAPRKPRLNQKPSSGDGRSEAAPPRSSFRPPSFPKPAIERDPVPHTNSQPWEPPVDRNPSFRRRSAYRSEQDWKRRTGSWSLQQDSTGGQSDAQAQRYPSRGNSRRESENYVDRSRSPYESSQPRNEQDWKRRTGRWSLRQDSPGGQTGAQDRRYPSRGDSRRESENYDDRSRSSYESSQLEPRRSGRPTAPRRVFSEEEEAERPSEFYDPPQPVSLAPTAGNDASSKLTTDSPAPTEFASPPILPGLLSSLKEVLGPNAKPTPIQSLSLKWLLNQSPGWKQFLLASETGSGKSIAYLVPLLQNLKQAELDTAAAEVPHVQQARAYNPRALILAPTHELSRQLSGFAKSLLHNVKLRVMCASKANVKSTKERDETASKMAAQFDMMVGEGEFEVRKDKFPVDVVVGTPMKLMEMVRGRGWDRKEGEEEENEEEGGRTPRRGRDKMVGFGKWRSKPEMGLANVEWVIVDEADVLFDPDFQETTRTLLSDISLARGHPVPVTPALPTTPISYPFNLLLTSATIPTALASYLENCHPSLIRLASPRLHHLPQTLRPEYVSWTGGNKFADIERRIRRVWAEDSSTFHRQAGQLSKVLVFCNKSTKVVELSSHLNEREIKNVALTSNSETRKRGSNHHLDGFLRPLQTKSATSQQSFTPLNDPKTTPLVLITTSLLSRGLDFDPSIKHVFIVDEPRNMIDFLHRAGRSGRAGEHGKVVVFGKMKGRGSAKGKDVRNRVRDLL</sequence>
<dbReference type="InParanoid" id="B0E1A4"/>
<evidence type="ECO:0000259" key="9">
    <source>
        <dbReference type="PROSITE" id="PS51194"/>
    </source>
</evidence>
<keyword evidence="2" id="KW-0547">Nucleotide-binding</keyword>
<keyword evidence="4" id="KW-0347">Helicase</keyword>
<evidence type="ECO:0000256" key="6">
    <source>
        <dbReference type="ARBA" id="ARBA00047984"/>
    </source>
</evidence>
<dbReference type="HOGENOM" id="CLU_003041_18_1_1"/>
<protein>
    <recommendedName>
        <fullName evidence="1">RNA helicase</fullName>
        <ecNumber evidence="1">3.6.4.13</ecNumber>
    </recommendedName>
</protein>
<dbReference type="GO" id="GO:0003676">
    <property type="term" value="F:nucleic acid binding"/>
    <property type="evidence" value="ECO:0007669"/>
    <property type="project" value="InterPro"/>
</dbReference>
<feature type="compositionally biased region" description="Basic and acidic residues" evidence="7">
    <location>
        <begin position="184"/>
        <end position="197"/>
    </location>
</feature>
<feature type="compositionally biased region" description="Basic and acidic residues" evidence="7">
    <location>
        <begin position="231"/>
        <end position="254"/>
    </location>
</feature>
<evidence type="ECO:0000313" key="10">
    <source>
        <dbReference type="EMBL" id="EDQ99426.1"/>
    </source>
</evidence>
<dbReference type="InterPro" id="IPR014001">
    <property type="entry name" value="Helicase_ATP-bd"/>
</dbReference>
<feature type="region of interest" description="Disordered" evidence="7">
    <location>
        <begin position="500"/>
        <end position="524"/>
    </location>
</feature>
<dbReference type="EC" id="3.6.4.13" evidence="1"/>
<dbReference type="PROSITE" id="PS51192">
    <property type="entry name" value="HELICASE_ATP_BIND_1"/>
    <property type="match status" value="1"/>
</dbReference>
<dbReference type="GO" id="GO:0003724">
    <property type="term" value="F:RNA helicase activity"/>
    <property type="evidence" value="ECO:0007669"/>
    <property type="project" value="UniProtKB-EC"/>
</dbReference>
<dbReference type="SMART" id="SM00487">
    <property type="entry name" value="DEXDc"/>
    <property type="match status" value="1"/>
</dbReference>
<dbReference type="GeneID" id="6085571"/>
<evidence type="ECO:0000256" key="2">
    <source>
        <dbReference type="ARBA" id="ARBA00022741"/>
    </source>
</evidence>
<feature type="domain" description="Helicase ATP-binding" evidence="8">
    <location>
        <begin position="354"/>
        <end position="619"/>
    </location>
</feature>
<dbReference type="Pfam" id="PF00271">
    <property type="entry name" value="Helicase_C"/>
    <property type="match status" value="1"/>
</dbReference>
<evidence type="ECO:0000256" key="5">
    <source>
        <dbReference type="ARBA" id="ARBA00022840"/>
    </source>
</evidence>
<comment type="catalytic activity">
    <reaction evidence="6">
        <text>ATP + H2O = ADP + phosphate + H(+)</text>
        <dbReference type="Rhea" id="RHEA:13065"/>
        <dbReference type="ChEBI" id="CHEBI:15377"/>
        <dbReference type="ChEBI" id="CHEBI:15378"/>
        <dbReference type="ChEBI" id="CHEBI:30616"/>
        <dbReference type="ChEBI" id="CHEBI:43474"/>
        <dbReference type="ChEBI" id="CHEBI:456216"/>
        <dbReference type="EC" id="3.6.4.13"/>
    </reaction>
</comment>
<dbReference type="STRING" id="486041.B0E1A4"/>
<dbReference type="GO" id="GO:0005524">
    <property type="term" value="F:ATP binding"/>
    <property type="evidence" value="ECO:0007669"/>
    <property type="project" value="UniProtKB-KW"/>
</dbReference>
<feature type="compositionally biased region" description="Low complexity" evidence="7">
    <location>
        <begin position="100"/>
        <end position="110"/>
    </location>
</feature>
<dbReference type="Pfam" id="PF00270">
    <property type="entry name" value="DEAD"/>
    <property type="match status" value="1"/>
</dbReference>
<evidence type="ECO:0000256" key="7">
    <source>
        <dbReference type="SAM" id="MobiDB-lite"/>
    </source>
</evidence>
<evidence type="ECO:0000256" key="1">
    <source>
        <dbReference type="ARBA" id="ARBA00012552"/>
    </source>
</evidence>
<dbReference type="Gene3D" id="3.40.50.300">
    <property type="entry name" value="P-loop containing nucleotide triphosphate hydrolases"/>
    <property type="match status" value="2"/>
</dbReference>
<dbReference type="InterPro" id="IPR001650">
    <property type="entry name" value="Helicase_C-like"/>
</dbReference>
<dbReference type="OrthoDB" id="10256233at2759"/>
<gene>
    <name evidence="10" type="ORF">LACBIDRAFT_316616</name>
</gene>
<dbReference type="PANTHER" id="PTHR47960">
    <property type="entry name" value="DEAD-BOX ATP-DEPENDENT RNA HELICASE 50"/>
    <property type="match status" value="1"/>
</dbReference>
<evidence type="ECO:0000259" key="8">
    <source>
        <dbReference type="PROSITE" id="PS51192"/>
    </source>
</evidence>
<dbReference type="SMART" id="SM00490">
    <property type="entry name" value="HELICc"/>
    <property type="match status" value="1"/>
</dbReference>
<feature type="domain" description="Helicase C-terminal" evidence="9">
    <location>
        <begin position="646"/>
        <end position="817"/>
    </location>
</feature>
<dbReference type="Proteomes" id="UP000001194">
    <property type="component" value="Unassembled WGS sequence"/>
</dbReference>
<evidence type="ECO:0000256" key="4">
    <source>
        <dbReference type="ARBA" id="ARBA00022806"/>
    </source>
</evidence>
<proteinExistence type="predicted"/>
<keyword evidence="3" id="KW-0378">Hydrolase</keyword>
<feature type="compositionally biased region" description="Polar residues" evidence="7">
    <location>
        <begin position="158"/>
        <end position="174"/>
    </location>
</feature>
<dbReference type="InterPro" id="IPR011545">
    <property type="entry name" value="DEAD/DEAH_box_helicase_dom"/>
</dbReference>
<reference evidence="10 11" key="1">
    <citation type="journal article" date="2008" name="Nature">
        <title>The genome of Laccaria bicolor provides insights into mycorrhizal symbiosis.</title>
        <authorList>
            <person name="Martin F."/>
            <person name="Aerts A."/>
            <person name="Ahren D."/>
            <person name="Brun A."/>
            <person name="Danchin E.G.J."/>
            <person name="Duchaussoy F."/>
            <person name="Gibon J."/>
            <person name="Kohler A."/>
            <person name="Lindquist E."/>
            <person name="Pereda V."/>
            <person name="Salamov A."/>
            <person name="Shapiro H.J."/>
            <person name="Wuyts J."/>
            <person name="Blaudez D."/>
            <person name="Buee M."/>
            <person name="Brokstein P."/>
            <person name="Canbaeck B."/>
            <person name="Cohen D."/>
            <person name="Courty P.E."/>
            <person name="Coutinho P.M."/>
            <person name="Delaruelle C."/>
            <person name="Detter J.C."/>
            <person name="Deveau A."/>
            <person name="DiFazio S."/>
            <person name="Duplessis S."/>
            <person name="Fraissinet-Tachet L."/>
            <person name="Lucic E."/>
            <person name="Frey-Klett P."/>
            <person name="Fourrey C."/>
            <person name="Feussner I."/>
            <person name="Gay G."/>
            <person name="Grimwood J."/>
            <person name="Hoegger P.J."/>
            <person name="Jain P."/>
            <person name="Kilaru S."/>
            <person name="Labbe J."/>
            <person name="Lin Y.C."/>
            <person name="Legue V."/>
            <person name="Le Tacon F."/>
            <person name="Marmeisse R."/>
            <person name="Melayah D."/>
            <person name="Montanini B."/>
            <person name="Muratet M."/>
            <person name="Nehls U."/>
            <person name="Niculita-Hirzel H."/>
            <person name="Oudot-Le Secq M.P."/>
            <person name="Peter M."/>
            <person name="Quesneville H."/>
            <person name="Rajashekar B."/>
            <person name="Reich M."/>
            <person name="Rouhier N."/>
            <person name="Schmutz J."/>
            <person name="Yin T."/>
            <person name="Chalot M."/>
            <person name="Henrissat B."/>
            <person name="Kuees U."/>
            <person name="Lucas S."/>
            <person name="Van de Peer Y."/>
            <person name="Podila G.K."/>
            <person name="Polle A."/>
            <person name="Pukkila P.J."/>
            <person name="Richardson P.M."/>
            <person name="Rouze P."/>
            <person name="Sanders I.R."/>
            <person name="Stajich J.E."/>
            <person name="Tunlid A."/>
            <person name="Tuskan G."/>
            <person name="Grigoriev I.V."/>
        </authorList>
    </citation>
    <scope>NUCLEOTIDE SEQUENCE [LARGE SCALE GENOMIC DNA]</scope>
    <source>
        <strain evidence="11">S238N-H82 / ATCC MYA-4686</strain>
    </source>
</reference>
<organism evidence="11">
    <name type="scientific">Laccaria bicolor (strain S238N-H82 / ATCC MYA-4686)</name>
    <name type="common">Bicoloured deceiver</name>
    <name type="synonym">Laccaria laccata var. bicolor</name>
    <dbReference type="NCBI Taxonomy" id="486041"/>
    <lineage>
        <taxon>Eukaryota</taxon>
        <taxon>Fungi</taxon>
        <taxon>Dikarya</taxon>
        <taxon>Basidiomycota</taxon>
        <taxon>Agaricomycotina</taxon>
        <taxon>Agaricomycetes</taxon>
        <taxon>Agaricomycetidae</taxon>
        <taxon>Agaricales</taxon>
        <taxon>Agaricineae</taxon>
        <taxon>Hydnangiaceae</taxon>
        <taxon>Laccaria</taxon>
    </lineage>
</organism>
<dbReference type="RefSeq" id="XP_001889977.1">
    <property type="nucleotide sequence ID" value="XM_001889942.1"/>
</dbReference>
<keyword evidence="5" id="KW-0067">ATP-binding</keyword>
<dbReference type="InterPro" id="IPR027417">
    <property type="entry name" value="P-loop_NTPase"/>
</dbReference>
<dbReference type="PROSITE" id="PS51194">
    <property type="entry name" value="HELICASE_CTER"/>
    <property type="match status" value="1"/>
</dbReference>